<keyword evidence="1" id="KW-0805">Transcription regulation</keyword>
<dbReference type="Proteomes" id="UP001058353">
    <property type="component" value="Chromosome"/>
</dbReference>
<evidence type="ECO:0000259" key="4">
    <source>
        <dbReference type="PROSITE" id="PS50932"/>
    </source>
</evidence>
<feature type="domain" description="HTH lacI-type" evidence="4">
    <location>
        <begin position="25"/>
        <end position="79"/>
    </location>
</feature>
<dbReference type="InterPro" id="IPR010982">
    <property type="entry name" value="Lambda_DNA-bd_dom_sf"/>
</dbReference>
<dbReference type="Gene3D" id="3.40.50.2300">
    <property type="match status" value="2"/>
</dbReference>
<evidence type="ECO:0000256" key="3">
    <source>
        <dbReference type="ARBA" id="ARBA00023163"/>
    </source>
</evidence>
<dbReference type="CDD" id="cd01392">
    <property type="entry name" value="HTH_LacI"/>
    <property type="match status" value="1"/>
</dbReference>
<evidence type="ECO:0000313" key="6">
    <source>
        <dbReference type="Proteomes" id="UP001058353"/>
    </source>
</evidence>
<protein>
    <submittedName>
        <fullName evidence="5">LacI family transcriptional regulator</fullName>
    </submittedName>
</protein>
<dbReference type="SUPFAM" id="SSF53822">
    <property type="entry name" value="Periplasmic binding protein-like I"/>
    <property type="match status" value="1"/>
</dbReference>
<evidence type="ECO:0000313" key="5">
    <source>
        <dbReference type="EMBL" id="BDO13413.1"/>
    </source>
</evidence>
<dbReference type="PANTHER" id="PTHR30146">
    <property type="entry name" value="LACI-RELATED TRANSCRIPTIONAL REPRESSOR"/>
    <property type="match status" value="1"/>
</dbReference>
<reference evidence="5" key="1">
    <citation type="submission" date="2022-07" db="EMBL/GenBank/DDBJ databases">
        <title>Complete genome sequence of carbapenem-resistant Klebsiella spp. in Japan.</title>
        <authorList>
            <person name="Maehana S."/>
            <person name="Suzuki M."/>
            <person name="Kitasato H."/>
        </authorList>
    </citation>
    <scope>NUCLEOTIDE SEQUENCE</scope>
    <source>
        <strain evidence="5">KAM644</strain>
    </source>
</reference>
<keyword evidence="2" id="KW-0238">DNA-binding</keyword>
<evidence type="ECO:0000256" key="2">
    <source>
        <dbReference type="ARBA" id="ARBA00023125"/>
    </source>
</evidence>
<dbReference type="PANTHER" id="PTHR30146:SF33">
    <property type="entry name" value="TRANSCRIPTIONAL REGULATOR"/>
    <property type="match status" value="1"/>
</dbReference>
<dbReference type="AlphaFoldDB" id="A0AAN1Y506"/>
<dbReference type="Gene3D" id="1.10.260.40">
    <property type="entry name" value="lambda repressor-like DNA-binding domains"/>
    <property type="match status" value="1"/>
</dbReference>
<dbReference type="PROSITE" id="PS50932">
    <property type="entry name" value="HTH_LACI_2"/>
    <property type="match status" value="1"/>
</dbReference>
<dbReference type="PROSITE" id="PS00356">
    <property type="entry name" value="HTH_LACI_1"/>
    <property type="match status" value="1"/>
</dbReference>
<dbReference type="GO" id="GO:0003700">
    <property type="term" value="F:DNA-binding transcription factor activity"/>
    <property type="evidence" value="ECO:0007669"/>
    <property type="project" value="TreeGrafter"/>
</dbReference>
<accession>A0AAN1Y506</accession>
<dbReference type="InterPro" id="IPR028082">
    <property type="entry name" value="Peripla_BP_I"/>
</dbReference>
<keyword evidence="3" id="KW-0804">Transcription</keyword>
<dbReference type="EMBL" id="AP026407">
    <property type="protein sequence ID" value="BDO13413.1"/>
    <property type="molecule type" value="Genomic_DNA"/>
</dbReference>
<dbReference type="GO" id="GO:0000976">
    <property type="term" value="F:transcription cis-regulatory region binding"/>
    <property type="evidence" value="ECO:0007669"/>
    <property type="project" value="TreeGrafter"/>
</dbReference>
<proteinExistence type="predicted"/>
<sequence>MVILVKSLDADNSPKEKRRKGTGKITLTEVAEFVGVSAMTVSRALRMPEKVNPDLRDRIDAAVSQLGYVPNLQARNLASVHSDLILAVVPTFSSPGFLPVSEALQKILTERGYTMMFMESGHDGQNEQRTFEKMLAYNPAAIIQFNIDTIESCTQLLANVDVPILEIGALNTQPVGMCIGVDYGKAVKQIVTHLADASLKNIALLCTPANNTMFRQLLSGWNTAMLALNRSPHRVVTTHLPSTIATGVNIFKDMMITWGDLDALICTSDEMACGCMMACHSAGIKVPNTVAIASLGGGVLSTVCSPALTTVEFPWHDIGVKAGKALLELLNDKSCEKFIEIPSVLKVRASTAV</sequence>
<dbReference type="Pfam" id="PF00356">
    <property type="entry name" value="LacI"/>
    <property type="match status" value="1"/>
</dbReference>
<dbReference type="SUPFAM" id="SSF47413">
    <property type="entry name" value="lambda repressor-like DNA-binding domains"/>
    <property type="match status" value="1"/>
</dbReference>
<dbReference type="SMART" id="SM00354">
    <property type="entry name" value="HTH_LACI"/>
    <property type="match status" value="1"/>
</dbReference>
<gene>
    <name evidence="5" type="ORF">KAM644c_24790</name>
</gene>
<dbReference type="InterPro" id="IPR000843">
    <property type="entry name" value="HTH_LacI"/>
</dbReference>
<organism evidence="5 6">
    <name type="scientific">Klebsiella quasipneumoniae subsp. quasipneumoniae</name>
    <dbReference type="NCBI Taxonomy" id="1667327"/>
    <lineage>
        <taxon>Bacteria</taxon>
        <taxon>Pseudomonadati</taxon>
        <taxon>Pseudomonadota</taxon>
        <taxon>Gammaproteobacteria</taxon>
        <taxon>Enterobacterales</taxon>
        <taxon>Enterobacteriaceae</taxon>
        <taxon>Klebsiella/Raoultella group</taxon>
        <taxon>Klebsiella</taxon>
        <taxon>Klebsiella pneumoniae complex</taxon>
    </lineage>
</organism>
<evidence type="ECO:0000256" key="1">
    <source>
        <dbReference type="ARBA" id="ARBA00023015"/>
    </source>
</evidence>
<name>A0AAN1Y506_9ENTR</name>
<dbReference type="Pfam" id="PF13377">
    <property type="entry name" value="Peripla_BP_3"/>
    <property type="match status" value="1"/>
</dbReference>
<dbReference type="CDD" id="cd01575">
    <property type="entry name" value="PBP1_GntR"/>
    <property type="match status" value="1"/>
</dbReference>
<dbReference type="InterPro" id="IPR046335">
    <property type="entry name" value="LacI/GalR-like_sensor"/>
</dbReference>